<comment type="similarity">
    <text evidence="1 5 6">Belongs to the universal ribosomal protein uS9 family.</text>
</comment>
<organism evidence="7 8">
    <name type="scientific">Thermocrinis albus (strain DSM 14484 / JCM 11386 / HI 11/12)</name>
    <dbReference type="NCBI Taxonomy" id="638303"/>
    <lineage>
        <taxon>Bacteria</taxon>
        <taxon>Pseudomonadati</taxon>
        <taxon>Aquificota</taxon>
        <taxon>Aquificia</taxon>
        <taxon>Aquificales</taxon>
        <taxon>Aquificaceae</taxon>
        <taxon>Thermocrinis</taxon>
    </lineage>
</organism>
<name>D3SPN5_THEAH</name>
<dbReference type="HAMAP" id="MF_00532_B">
    <property type="entry name" value="Ribosomal_uS9_B"/>
    <property type="match status" value="1"/>
</dbReference>
<proteinExistence type="inferred from homology"/>
<dbReference type="eggNOG" id="COG0103">
    <property type="taxonomic scope" value="Bacteria"/>
</dbReference>
<dbReference type="InterPro" id="IPR014721">
    <property type="entry name" value="Ribsml_uS5_D2-typ_fold_subgr"/>
</dbReference>
<dbReference type="Gene3D" id="3.30.230.10">
    <property type="match status" value="1"/>
</dbReference>
<dbReference type="GO" id="GO:0022627">
    <property type="term" value="C:cytosolic small ribosomal subunit"/>
    <property type="evidence" value="ECO:0007669"/>
    <property type="project" value="TreeGrafter"/>
</dbReference>
<dbReference type="InterPro" id="IPR023035">
    <property type="entry name" value="Ribosomal_uS9_bac/plastid"/>
</dbReference>
<dbReference type="InterPro" id="IPR020568">
    <property type="entry name" value="Ribosomal_Su5_D2-typ_SF"/>
</dbReference>
<protein>
    <recommendedName>
        <fullName evidence="4 5">Small ribosomal subunit protein uS9</fullName>
    </recommendedName>
</protein>
<dbReference type="PANTHER" id="PTHR21569">
    <property type="entry name" value="RIBOSOMAL PROTEIN S9"/>
    <property type="match status" value="1"/>
</dbReference>
<keyword evidence="2 5" id="KW-0689">Ribosomal protein</keyword>
<dbReference type="InterPro" id="IPR000754">
    <property type="entry name" value="Ribosomal_uS9"/>
</dbReference>
<dbReference type="GO" id="GO:0003723">
    <property type="term" value="F:RNA binding"/>
    <property type="evidence" value="ECO:0007669"/>
    <property type="project" value="TreeGrafter"/>
</dbReference>
<evidence type="ECO:0000256" key="6">
    <source>
        <dbReference type="RuleBase" id="RU003815"/>
    </source>
</evidence>
<evidence type="ECO:0000256" key="1">
    <source>
        <dbReference type="ARBA" id="ARBA00005251"/>
    </source>
</evidence>
<dbReference type="AlphaFoldDB" id="D3SPN5"/>
<dbReference type="KEGG" id="tal:Thal_0488"/>
<dbReference type="FunFam" id="3.30.230.10:FF:000001">
    <property type="entry name" value="30S ribosomal protein S9"/>
    <property type="match status" value="1"/>
</dbReference>
<sequence length="146" mass="16739">MITILRDFKIGVDNAYYGTGRRKESIARVWLVKGSDKYIVKSKDSGKEFDMRQYLQRETLFQKVLYPLKLTGTEGKFGIYATVEGGGISGQADAIMYGVAKALLKYNPELRPTLKKAGLLTRDAREKERKKYGLMKARKGYRWSKR</sequence>
<evidence type="ECO:0000256" key="4">
    <source>
        <dbReference type="ARBA" id="ARBA00035259"/>
    </source>
</evidence>
<dbReference type="OrthoDB" id="9803965at2"/>
<dbReference type="STRING" id="638303.Thal_0488"/>
<dbReference type="Proteomes" id="UP000002043">
    <property type="component" value="Chromosome"/>
</dbReference>
<evidence type="ECO:0000313" key="8">
    <source>
        <dbReference type="Proteomes" id="UP000002043"/>
    </source>
</evidence>
<keyword evidence="3 5" id="KW-0687">Ribonucleoprotein</keyword>
<dbReference type="Pfam" id="PF00380">
    <property type="entry name" value="Ribosomal_S9"/>
    <property type="match status" value="1"/>
</dbReference>
<dbReference type="GO" id="GO:0003735">
    <property type="term" value="F:structural constituent of ribosome"/>
    <property type="evidence" value="ECO:0007669"/>
    <property type="project" value="InterPro"/>
</dbReference>
<dbReference type="NCBIfam" id="NF001099">
    <property type="entry name" value="PRK00132.1"/>
    <property type="match status" value="1"/>
</dbReference>
<gene>
    <name evidence="5" type="primary">rpsI</name>
    <name evidence="7" type="ordered locus">Thal_0488</name>
</gene>
<dbReference type="GO" id="GO:0006412">
    <property type="term" value="P:translation"/>
    <property type="evidence" value="ECO:0007669"/>
    <property type="project" value="UniProtKB-UniRule"/>
</dbReference>
<dbReference type="RefSeq" id="WP_012991529.1">
    <property type="nucleotide sequence ID" value="NC_013894.1"/>
</dbReference>
<keyword evidence="8" id="KW-1185">Reference proteome</keyword>
<dbReference type="EMBL" id="CP001931">
    <property type="protein sequence ID" value="ADC89122.1"/>
    <property type="molecule type" value="Genomic_DNA"/>
</dbReference>
<dbReference type="InterPro" id="IPR020574">
    <property type="entry name" value="Ribosomal_uS9_CS"/>
</dbReference>
<dbReference type="PROSITE" id="PS00360">
    <property type="entry name" value="RIBOSOMAL_S9"/>
    <property type="match status" value="1"/>
</dbReference>
<dbReference type="PANTHER" id="PTHR21569:SF1">
    <property type="entry name" value="SMALL RIBOSOMAL SUBUNIT PROTEIN US9M"/>
    <property type="match status" value="1"/>
</dbReference>
<evidence type="ECO:0000256" key="3">
    <source>
        <dbReference type="ARBA" id="ARBA00023274"/>
    </source>
</evidence>
<evidence type="ECO:0000256" key="2">
    <source>
        <dbReference type="ARBA" id="ARBA00022980"/>
    </source>
</evidence>
<dbReference type="SUPFAM" id="SSF54211">
    <property type="entry name" value="Ribosomal protein S5 domain 2-like"/>
    <property type="match status" value="1"/>
</dbReference>
<evidence type="ECO:0000256" key="5">
    <source>
        <dbReference type="HAMAP-Rule" id="MF_00532"/>
    </source>
</evidence>
<dbReference type="HOGENOM" id="CLU_046483_2_1_0"/>
<evidence type="ECO:0000313" key="7">
    <source>
        <dbReference type="EMBL" id="ADC89122.1"/>
    </source>
</evidence>
<accession>D3SPN5</accession>
<reference evidence="8" key="1">
    <citation type="journal article" date="2010" name="Stand. Genomic Sci.">
        <title>Complete genome sequence of Thermocrinis albus type strain (HI 11/12T).</title>
        <authorList>
            <person name="Wirth R."/>
            <person name="Sikorski J."/>
            <person name="Brambilla E."/>
            <person name="Misra M."/>
            <person name="Lapidus A."/>
            <person name="Copeland A."/>
            <person name="Nolan M."/>
            <person name="Lucas S."/>
            <person name="Chen F."/>
            <person name="Tice H."/>
            <person name="Cheng J.F."/>
            <person name="Han C."/>
            <person name="Detter J.C."/>
            <person name="Tapia R."/>
            <person name="Bruce D."/>
            <person name="Goodwin L."/>
            <person name="Pitluck S."/>
            <person name="Pati A."/>
            <person name="Anderson I."/>
            <person name="Ivanova N."/>
            <person name="Mavromatis K."/>
            <person name="Mikhailova N."/>
            <person name="Chen A."/>
            <person name="Palaniappan K."/>
            <person name="Bilek Y."/>
            <person name="Hader T."/>
            <person name="Land M."/>
            <person name="Hauser L."/>
            <person name="Chang Y.J."/>
            <person name="Jeffries C.D."/>
            <person name="Tindall B.J."/>
            <person name="Rohde M."/>
            <person name="Goker M."/>
            <person name="Bristow J."/>
            <person name="Eisen J.A."/>
            <person name="Markowitz V."/>
            <person name="Hugenholtz P."/>
            <person name="Kyrpides N.C."/>
            <person name="Klenk H.P."/>
        </authorList>
    </citation>
    <scope>NUCLEOTIDE SEQUENCE [LARGE SCALE GENOMIC DNA]</scope>
    <source>
        <strain evidence="8">DSM 14484 / JCM 11386 / HI 11/12</strain>
    </source>
</reference>